<dbReference type="GO" id="GO:0016747">
    <property type="term" value="F:acyltransferase activity, transferring groups other than amino-acyl groups"/>
    <property type="evidence" value="ECO:0007669"/>
    <property type="project" value="InterPro"/>
</dbReference>
<dbReference type="GO" id="GO:0016020">
    <property type="term" value="C:membrane"/>
    <property type="evidence" value="ECO:0007669"/>
    <property type="project" value="TreeGrafter"/>
</dbReference>
<organism evidence="4 5">
    <name type="scientific">Clavibacter tessellarius</name>
    <dbReference type="NCBI Taxonomy" id="31965"/>
    <lineage>
        <taxon>Bacteria</taxon>
        <taxon>Bacillati</taxon>
        <taxon>Actinomycetota</taxon>
        <taxon>Actinomycetes</taxon>
        <taxon>Micrococcales</taxon>
        <taxon>Microbacteriaceae</taxon>
        <taxon>Clavibacter</taxon>
    </lineage>
</organism>
<feature type="transmembrane region" description="Helical" evidence="2">
    <location>
        <begin position="71"/>
        <end position="88"/>
    </location>
</feature>
<evidence type="ECO:0000313" key="5">
    <source>
        <dbReference type="Proteomes" id="UP000215316"/>
    </source>
</evidence>
<dbReference type="PANTHER" id="PTHR23028">
    <property type="entry name" value="ACETYLTRANSFERASE"/>
    <property type="match status" value="1"/>
</dbReference>
<feature type="transmembrane region" description="Helical" evidence="2">
    <location>
        <begin position="217"/>
        <end position="235"/>
    </location>
</feature>
<keyword evidence="2" id="KW-0812">Transmembrane</keyword>
<feature type="transmembrane region" description="Helical" evidence="2">
    <location>
        <begin position="100"/>
        <end position="120"/>
    </location>
</feature>
<dbReference type="InterPro" id="IPR002656">
    <property type="entry name" value="Acyl_transf_3_dom"/>
</dbReference>
<dbReference type="Pfam" id="PF01757">
    <property type="entry name" value="Acyl_transf_3"/>
    <property type="match status" value="1"/>
</dbReference>
<dbReference type="AlphaFoldDB" id="A0A225CGB7"/>
<keyword evidence="5" id="KW-1185">Reference proteome</keyword>
<protein>
    <recommendedName>
        <fullName evidence="3">Acyltransferase 3 domain-containing protein</fullName>
    </recommendedName>
</protein>
<name>A0A225CGB7_9MICO</name>
<dbReference type="GO" id="GO:0009103">
    <property type="term" value="P:lipopolysaccharide biosynthetic process"/>
    <property type="evidence" value="ECO:0007669"/>
    <property type="project" value="TreeGrafter"/>
</dbReference>
<feature type="compositionally biased region" description="Low complexity" evidence="1">
    <location>
        <begin position="1"/>
        <end position="50"/>
    </location>
</feature>
<sequence>MPWRRSSPGSPSATRSSPACAAPSPSPSASGRWSTAWSTSTTRAGAMSSAPEPPPAVASGQPARLDRLTSLRFVAALVVFGFHGLVFFEGDTLRVLDVLFGQGRSGVTFFFVLSGFLLAWSSRPADRAVPFYRRRFARIYPAYLASLLFAAALWAVLDPASLGRGPLTPFLLQAWAPTSDSYFAVNVPAWSLSVEAFFYLAFPFLIRGLRRLTTRGLALLLVPMVAVPVALAALVSRDAGATGLDADTVSIWLAYYFPPSRLPEFVVGMILGVLARRDALPAVDWHAAVALAAAVYLSVGVWPSAYGVAALVVLPFGLLIVAAAQRDVAGTPGLLRARLPVQLGEASYCFYLLHHVFVIRLAQPGFRDLGLDGAPAFALALVLALVGASLLHRLVELPGDRLLRGARRRGPATGTPTPTAAR</sequence>
<dbReference type="OrthoDB" id="9796461at2"/>
<comment type="caution">
    <text evidence="4">The sequence shown here is derived from an EMBL/GenBank/DDBJ whole genome shotgun (WGS) entry which is preliminary data.</text>
</comment>
<accession>A0A225CGB7</accession>
<keyword evidence="2" id="KW-0472">Membrane</keyword>
<dbReference type="PANTHER" id="PTHR23028:SF53">
    <property type="entry name" value="ACYL_TRANSF_3 DOMAIN-CONTAINING PROTEIN"/>
    <property type="match status" value="1"/>
</dbReference>
<evidence type="ECO:0000256" key="2">
    <source>
        <dbReference type="SAM" id="Phobius"/>
    </source>
</evidence>
<dbReference type="Proteomes" id="UP000215316">
    <property type="component" value="Unassembled WGS sequence"/>
</dbReference>
<proteinExistence type="predicted"/>
<dbReference type="EMBL" id="MZMQ01000001">
    <property type="protein sequence ID" value="OQJ63771.1"/>
    <property type="molecule type" value="Genomic_DNA"/>
</dbReference>
<evidence type="ECO:0000259" key="3">
    <source>
        <dbReference type="Pfam" id="PF01757"/>
    </source>
</evidence>
<feature type="transmembrane region" description="Helical" evidence="2">
    <location>
        <begin position="140"/>
        <end position="162"/>
    </location>
</feature>
<feature type="transmembrane region" description="Helical" evidence="2">
    <location>
        <begin position="182"/>
        <end position="205"/>
    </location>
</feature>
<evidence type="ECO:0000256" key="1">
    <source>
        <dbReference type="SAM" id="MobiDB-lite"/>
    </source>
</evidence>
<dbReference type="InterPro" id="IPR050879">
    <property type="entry name" value="Acyltransferase_3"/>
</dbReference>
<reference evidence="4" key="1">
    <citation type="submission" date="2017-08" db="EMBL/GenBank/DDBJ databases">
        <title>Genomes of multiple Clavibacter strains from different subspecies.</title>
        <authorList>
            <person name="Yuan X.-K."/>
            <person name="Li X.-S."/>
            <person name="Nie J."/>
            <person name="De Boer S.H."/>
        </authorList>
    </citation>
    <scope>NUCLEOTIDE SEQUENCE [LARGE SCALE GENOMIC DNA]</scope>
    <source>
        <strain evidence="4">ATCC 33566</strain>
    </source>
</reference>
<feature type="transmembrane region" description="Helical" evidence="2">
    <location>
        <begin position="345"/>
        <end position="362"/>
    </location>
</feature>
<keyword evidence="2" id="KW-1133">Transmembrane helix</keyword>
<gene>
    <name evidence="4" type="ORF">B5P24_12590</name>
</gene>
<evidence type="ECO:0000313" key="4">
    <source>
        <dbReference type="EMBL" id="OQJ63771.1"/>
    </source>
</evidence>
<feature type="transmembrane region" description="Helical" evidence="2">
    <location>
        <begin position="374"/>
        <end position="395"/>
    </location>
</feature>
<feature type="domain" description="Acyltransferase 3" evidence="3">
    <location>
        <begin position="68"/>
        <end position="392"/>
    </location>
</feature>
<feature type="region of interest" description="Disordered" evidence="1">
    <location>
        <begin position="1"/>
        <end position="61"/>
    </location>
</feature>
<feature type="transmembrane region" description="Helical" evidence="2">
    <location>
        <begin position="305"/>
        <end position="324"/>
    </location>
</feature>